<feature type="transmembrane region" description="Helical" evidence="6">
    <location>
        <begin position="298"/>
        <end position="325"/>
    </location>
</feature>
<reference evidence="7 8" key="1">
    <citation type="journal article" date="2024" name="Pathogens">
        <title>Characterization of a Novel Species of Legionella Isolated from a Healthcare Facility: Legionella resiliens sp. nov.</title>
        <authorList>
            <person name="Cristino S."/>
            <person name="Pascale M.R."/>
            <person name="Marino F."/>
            <person name="Derelitto C."/>
            <person name="Salaris S."/>
            <person name="Orsini M."/>
            <person name="Squarzoni S."/>
            <person name="Grottola A."/>
            <person name="Girolamini L."/>
        </authorList>
    </citation>
    <scope>NUCLEOTIDE SEQUENCE [LARGE SCALE GENOMIC DNA]</scope>
    <source>
        <strain evidence="7 8">8cVS16</strain>
    </source>
</reference>
<proteinExistence type="inferred from homology"/>
<dbReference type="EMBL" id="JAJTND010000004">
    <property type="protein sequence ID" value="MCE3532143.1"/>
    <property type="molecule type" value="Genomic_DNA"/>
</dbReference>
<keyword evidence="4 6" id="KW-1133">Transmembrane helix</keyword>
<organism evidence="7 8">
    <name type="scientific">Legionella resiliens</name>
    <dbReference type="NCBI Taxonomy" id="2905958"/>
    <lineage>
        <taxon>Bacteria</taxon>
        <taxon>Pseudomonadati</taxon>
        <taxon>Pseudomonadota</taxon>
        <taxon>Gammaproteobacteria</taxon>
        <taxon>Legionellales</taxon>
        <taxon>Legionellaceae</taxon>
        <taxon>Legionella</taxon>
    </lineage>
</organism>
<comment type="subcellular location">
    <subcellularLocation>
        <location evidence="1">Membrane</location>
        <topology evidence="1">Multi-pass membrane protein</topology>
    </subcellularLocation>
</comment>
<dbReference type="InterPro" id="IPR002549">
    <property type="entry name" value="AI-2E-like"/>
</dbReference>
<comment type="similarity">
    <text evidence="2">Belongs to the autoinducer-2 exporter (AI-2E) (TC 2.A.86) family.</text>
</comment>
<feature type="transmembrane region" description="Helical" evidence="6">
    <location>
        <begin position="12"/>
        <end position="41"/>
    </location>
</feature>
<evidence type="ECO:0000256" key="6">
    <source>
        <dbReference type="SAM" id="Phobius"/>
    </source>
</evidence>
<evidence type="ECO:0000256" key="2">
    <source>
        <dbReference type="ARBA" id="ARBA00009773"/>
    </source>
</evidence>
<keyword evidence="8" id="KW-1185">Reference proteome</keyword>
<name>A0ABS8X085_9GAMM</name>
<dbReference type="PANTHER" id="PTHR21716:SF64">
    <property type="entry name" value="AI-2 TRANSPORT PROTEIN TQSA"/>
    <property type="match status" value="1"/>
</dbReference>
<evidence type="ECO:0000313" key="8">
    <source>
        <dbReference type="Proteomes" id="UP001320170"/>
    </source>
</evidence>
<accession>A0ABS8X085</accession>
<feature type="transmembrane region" description="Helical" evidence="6">
    <location>
        <begin position="257"/>
        <end position="278"/>
    </location>
</feature>
<feature type="transmembrane region" description="Helical" evidence="6">
    <location>
        <begin position="61"/>
        <end position="82"/>
    </location>
</feature>
<feature type="transmembrane region" description="Helical" evidence="6">
    <location>
        <begin position="135"/>
        <end position="158"/>
    </location>
</feature>
<dbReference type="RefSeq" id="WP_182351972.1">
    <property type="nucleotide sequence ID" value="NZ_JAJSPM010000005.1"/>
</dbReference>
<dbReference type="Pfam" id="PF01594">
    <property type="entry name" value="AI-2E_transport"/>
    <property type="match status" value="1"/>
</dbReference>
<dbReference type="PANTHER" id="PTHR21716">
    <property type="entry name" value="TRANSMEMBRANE PROTEIN"/>
    <property type="match status" value="1"/>
</dbReference>
<gene>
    <name evidence="7" type="ORF">LXO92_07115</name>
</gene>
<evidence type="ECO:0000256" key="4">
    <source>
        <dbReference type="ARBA" id="ARBA00022989"/>
    </source>
</evidence>
<keyword evidence="3 6" id="KW-0812">Transmembrane</keyword>
<evidence type="ECO:0000313" key="7">
    <source>
        <dbReference type="EMBL" id="MCE3532143.1"/>
    </source>
</evidence>
<protein>
    <submittedName>
        <fullName evidence="7">AI-2E family transporter</fullName>
    </submittedName>
</protein>
<feature type="transmembrane region" description="Helical" evidence="6">
    <location>
        <begin position="200"/>
        <end position="217"/>
    </location>
</feature>
<evidence type="ECO:0000256" key="1">
    <source>
        <dbReference type="ARBA" id="ARBA00004141"/>
    </source>
</evidence>
<sequence>MSQTLLFTAGLIIIWIVGYFLIVGSHVLIPFVIAVFIWHLLNTISNIIQRIPSVGPRLPDWLSMIFAFSIVTACIFIFTSIITDNVNNVIAASGRYQENLLKIFNNIDQKFNIKVLASMNTMIKSLNLQTIFVNVYGVFTTLMGSMVLILLYVVFLFVEQHFFLKKIDALFPTLEGRILMNNIISHIVNNTQTYLGLKSILSLITALSSWVIMKWVGLDFAEFWALLIFFLNFIPNIGAIIAIAFPTALAAIQFTSWIPFTEIILGLGTIQFIVGNLIEPRYLSNSLNLSPLVILVALAVWGAIWGILGMFLSVPITVMMMIIFAHFEKTRSIAILLSRDGDVFKTYELLLENPPEQDWVKY</sequence>
<dbReference type="Proteomes" id="UP001320170">
    <property type="component" value="Unassembled WGS sequence"/>
</dbReference>
<feature type="transmembrane region" description="Helical" evidence="6">
    <location>
        <begin position="223"/>
        <end position="245"/>
    </location>
</feature>
<keyword evidence="5 6" id="KW-0472">Membrane</keyword>
<evidence type="ECO:0000256" key="5">
    <source>
        <dbReference type="ARBA" id="ARBA00023136"/>
    </source>
</evidence>
<comment type="caution">
    <text evidence="7">The sequence shown here is derived from an EMBL/GenBank/DDBJ whole genome shotgun (WGS) entry which is preliminary data.</text>
</comment>
<evidence type="ECO:0000256" key="3">
    <source>
        <dbReference type="ARBA" id="ARBA00022692"/>
    </source>
</evidence>